<evidence type="ECO:0000313" key="3">
    <source>
        <dbReference type="EMBL" id="MST52799.1"/>
    </source>
</evidence>
<organism evidence="3 4">
    <name type="scientific">Hornefia butyriciproducens</name>
    <dbReference type="NCBI Taxonomy" id="2652293"/>
    <lineage>
        <taxon>Bacteria</taxon>
        <taxon>Bacillati</taxon>
        <taxon>Bacillota</taxon>
        <taxon>Clostridia</taxon>
        <taxon>Peptostreptococcales</taxon>
        <taxon>Anaerovoracaceae</taxon>
        <taxon>Hornefia</taxon>
    </lineage>
</organism>
<comment type="caution">
    <text evidence="3">The sequence shown here is derived from an EMBL/GenBank/DDBJ whole genome shotgun (WGS) entry which is preliminary data.</text>
</comment>
<keyword evidence="1" id="KW-0694">RNA-binding</keyword>
<dbReference type="PANTHER" id="PTHR13633">
    <property type="entry name" value="MITOCHONDRIAL TRANSCRIPTION RESCUE FACTOR 1"/>
    <property type="match status" value="1"/>
</dbReference>
<feature type="domain" description="RNA-binding S4" evidence="2">
    <location>
        <begin position="203"/>
        <end position="265"/>
    </location>
</feature>
<dbReference type="Gene3D" id="3.10.290.10">
    <property type="entry name" value="RNA-binding S4 domain"/>
    <property type="match status" value="1"/>
</dbReference>
<evidence type="ECO:0000259" key="2">
    <source>
        <dbReference type="SMART" id="SM00363"/>
    </source>
</evidence>
<dbReference type="Proteomes" id="UP000474676">
    <property type="component" value="Unassembled WGS sequence"/>
</dbReference>
<protein>
    <submittedName>
        <fullName evidence="3">RNA-binding protein</fullName>
    </submittedName>
</protein>
<dbReference type="InterPro" id="IPR036986">
    <property type="entry name" value="S4_RNA-bd_sf"/>
</dbReference>
<dbReference type="Gene3D" id="3.30.1370.160">
    <property type="match status" value="1"/>
</dbReference>
<proteinExistence type="predicted"/>
<dbReference type="InterPro" id="IPR040591">
    <property type="entry name" value="RqcP2_RBD"/>
</dbReference>
<evidence type="ECO:0000313" key="4">
    <source>
        <dbReference type="Proteomes" id="UP000474676"/>
    </source>
</evidence>
<dbReference type="InterPro" id="IPR012677">
    <property type="entry name" value="Nucleotide-bd_a/b_plait_sf"/>
</dbReference>
<reference evidence="3 4" key="1">
    <citation type="submission" date="2019-08" db="EMBL/GenBank/DDBJ databases">
        <title>In-depth cultivation of the pig gut microbiome towards novel bacterial diversity and tailored functional studies.</title>
        <authorList>
            <person name="Wylensek D."/>
            <person name="Hitch T.C.A."/>
            <person name="Clavel T."/>
        </authorList>
    </citation>
    <scope>NUCLEOTIDE SEQUENCE [LARGE SCALE GENOMIC DNA]</scope>
    <source>
        <strain evidence="3 4">WCA-MUC-591-APC-3H</strain>
    </source>
</reference>
<keyword evidence="4" id="KW-1185">Reference proteome</keyword>
<dbReference type="GO" id="GO:0003723">
    <property type="term" value="F:RNA binding"/>
    <property type="evidence" value="ECO:0007669"/>
    <property type="project" value="UniProtKB-KW"/>
</dbReference>
<evidence type="ECO:0000256" key="1">
    <source>
        <dbReference type="PROSITE-ProRule" id="PRU00182"/>
    </source>
</evidence>
<dbReference type="Gene3D" id="3.30.70.330">
    <property type="match status" value="1"/>
</dbReference>
<dbReference type="PANTHER" id="PTHR13633:SF3">
    <property type="entry name" value="MITOCHONDRIAL TRANSCRIPTION RESCUE FACTOR 1"/>
    <property type="match status" value="1"/>
</dbReference>
<name>A0A6L5Y7Y7_9FIRM</name>
<dbReference type="AlphaFoldDB" id="A0A6L5Y7Y7"/>
<dbReference type="EMBL" id="VUMZ01000016">
    <property type="protein sequence ID" value="MST52799.1"/>
    <property type="molecule type" value="Genomic_DNA"/>
</dbReference>
<dbReference type="Pfam" id="PF17774">
    <property type="entry name" value="YlmH_RBD"/>
    <property type="match status" value="1"/>
</dbReference>
<dbReference type="CDD" id="cd00165">
    <property type="entry name" value="S4"/>
    <property type="match status" value="1"/>
</dbReference>
<dbReference type="Pfam" id="PF01479">
    <property type="entry name" value="S4"/>
    <property type="match status" value="1"/>
</dbReference>
<dbReference type="SUPFAM" id="SSF55174">
    <property type="entry name" value="Alpha-L RNA-binding motif"/>
    <property type="match status" value="1"/>
</dbReference>
<accession>A0A6L5Y7Y7</accession>
<gene>
    <name evidence="3" type="ORF">FYJ64_10895</name>
</gene>
<dbReference type="SMART" id="SM00363">
    <property type="entry name" value="S4"/>
    <property type="match status" value="1"/>
</dbReference>
<sequence length="280" mass="31084">MNGCWKRLSSMWTGSGKSFWSDASRNIMKKEEQLILAQAEDKIEQSRTRGYITWTPFLDSHQQSVLRKAIAREDTGVSLEFYGGYDDAERVILACVPPYLQLEEAEPLTVLRVSRVKSGGKPLTHRDYLGSLTGLGIRREMTGDILVREDGADIIVLRDIAEFILNNYNKAGKTELSVEQKSIGELIVPPVRSVTVHTTVASLRLDNILSSGFGISRTKAGAAVRAGLVSVNHTEAEKPDMNVGEGDLVTMRKSGRIRVTQVGGRSRKDRVYVTLEKYGR</sequence>
<dbReference type="PROSITE" id="PS50889">
    <property type="entry name" value="S4"/>
    <property type="match status" value="1"/>
</dbReference>
<dbReference type="InterPro" id="IPR002942">
    <property type="entry name" value="S4_RNA-bd"/>
</dbReference>